<evidence type="ECO:0000313" key="2">
    <source>
        <dbReference type="Proteomes" id="UP000291151"/>
    </source>
</evidence>
<dbReference type="KEGG" id="uth:DKZ56_07595"/>
<proteinExistence type="predicted"/>
<dbReference type="AlphaFoldDB" id="A0A4P6UUZ2"/>
<accession>A0A4P6UUZ2</accession>
<gene>
    <name evidence="1" type="ORF">DKZ56_07595</name>
</gene>
<organism evidence="1 2">
    <name type="scientific">Ureibacillus thermophilus</name>
    <dbReference type="NCBI Taxonomy" id="367743"/>
    <lineage>
        <taxon>Bacteria</taxon>
        <taxon>Bacillati</taxon>
        <taxon>Bacillota</taxon>
        <taxon>Bacilli</taxon>
        <taxon>Bacillales</taxon>
        <taxon>Caryophanaceae</taxon>
        <taxon>Ureibacillus</taxon>
    </lineage>
</organism>
<dbReference type="Proteomes" id="UP000291151">
    <property type="component" value="Chromosome"/>
</dbReference>
<reference evidence="1 2" key="1">
    <citation type="submission" date="2019-02" db="EMBL/GenBank/DDBJ databases">
        <title>Ureibacillus thermophilus.</title>
        <authorList>
            <person name="Sunny J.S."/>
            <person name="Natarajan A."/>
            <person name="Saleena L.M."/>
        </authorList>
    </citation>
    <scope>NUCLEOTIDE SEQUENCE [LARGE SCALE GENOMIC DNA]</scope>
    <source>
        <strain evidence="1 2">LM102</strain>
    </source>
</reference>
<dbReference type="Gene3D" id="3.30.1490.300">
    <property type="match status" value="1"/>
</dbReference>
<evidence type="ECO:0000313" key="1">
    <source>
        <dbReference type="EMBL" id="QBK25738.1"/>
    </source>
</evidence>
<dbReference type="RefSeq" id="WP_208649434.1">
    <property type="nucleotide sequence ID" value="NZ_CP036528.1"/>
</dbReference>
<keyword evidence="2" id="KW-1185">Reference proteome</keyword>
<protein>
    <submittedName>
        <fullName evidence="1">Pilus assembly protein PilM</fullName>
    </submittedName>
</protein>
<name>A0A4P6UUZ2_9BACL</name>
<dbReference type="EMBL" id="CP036528">
    <property type="protein sequence ID" value="QBK25738.1"/>
    <property type="molecule type" value="Genomic_DNA"/>
</dbReference>
<dbReference type="Gene3D" id="3.30.420.40">
    <property type="match status" value="2"/>
</dbReference>
<sequence>MFRRKKKSHVSIEINDYVLRSLVMKGSDLSQAKVLEVEIPEGVIEESDVIDEMALFQLFKQYATNWGGKNQNVRFIVPDSFILLKSFEHPYDIEPTKLREYAEMEIGYSIHLPFEEPLIDVFDPEEGDGKAMMFAANSEQLNKYIHLFLDISMNPEIADVRALCNLRLLESLNLLDEQKTYLLTYWLINELSITIYSKGNVEFQRFQLIDTDMNQWKAKEVDEHQLDFFYDGELEDYLMLISDQVLELDRIMNFFRFSLNKGEKGVDEIIVMGDNPYLDNIYSNLQQSFDLPMKLINDQFMTEHFQGFKAKHATLIGLALKEVKS</sequence>